<organism evidence="2 3">
    <name type="scientific">Parahaliea maris</name>
    <dbReference type="NCBI Taxonomy" id="2716870"/>
    <lineage>
        <taxon>Bacteria</taxon>
        <taxon>Pseudomonadati</taxon>
        <taxon>Pseudomonadota</taxon>
        <taxon>Gammaproteobacteria</taxon>
        <taxon>Cellvibrionales</taxon>
        <taxon>Halieaceae</taxon>
        <taxon>Parahaliea</taxon>
    </lineage>
</organism>
<reference evidence="2 3" key="1">
    <citation type="submission" date="2019-08" db="EMBL/GenBank/DDBJ databases">
        <title>Parahaliea maris sp. nov., isolated from the surface seawater.</title>
        <authorList>
            <person name="Liu Y."/>
        </authorList>
    </citation>
    <scope>NUCLEOTIDE SEQUENCE [LARGE SCALE GENOMIC DNA]</scope>
    <source>
        <strain evidence="2 3">HSLHS9</strain>
    </source>
</reference>
<gene>
    <name evidence="2" type="ORF">FV139_01350</name>
</gene>
<comment type="caution">
    <text evidence="2">The sequence shown here is derived from an EMBL/GenBank/DDBJ whole genome shotgun (WGS) entry which is preliminary data.</text>
</comment>
<evidence type="ECO:0000313" key="2">
    <source>
        <dbReference type="EMBL" id="TXS96180.1"/>
    </source>
</evidence>
<protein>
    <submittedName>
        <fullName evidence="2">Uncharacterized protein</fullName>
    </submittedName>
</protein>
<dbReference type="EMBL" id="VRZA01000001">
    <property type="protein sequence ID" value="TXS96180.1"/>
    <property type="molecule type" value="Genomic_DNA"/>
</dbReference>
<evidence type="ECO:0000313" key="3">
    <source>
        <dbReference type="Proteomes" id="UP000321039"/>
    </source>
</evidence>
<keyword evidence="3" id="KW-1185">Reference proteome</keyword>
<proteinExistence type="predicted"/>
<accession>A0A5C9A956</accession>
<dbReference type="PROSITE" id="PS51257">
    <property type="entry name" value="PROKAR_LIPOPROTEIN"/>
    <property type="match status" value="1"/>
</dbReference>
<name>A0A5C9A956_9GAMM</name>
<dbReference type="AlphaFoldDB" id="A0A5C9A956"/>
<feature type="compositionally biased region" description="Polar residues" evidence="1">
    <location>
        <begin position="177"/>
        <end position="196"/>
    </location>
</feature>
<evidence type="ECO:0000256" key="1">
    <source>
        <dbReference type="SAM" id="MobiDB-lite"/>
    </source>
</evidence>
<dbReference type="RefSeq" id="WP_148066450.1">
    <property type="nucleotide sequence ID" value="NZ_VRZA01000001.1"/>
</dbReference>
<sequence>MTDFRKALAVFSLLTLAGCTRWNYQLGSPLAGTAPPAQGQSMAEVLTALGPPLRLSSTPTGYVMGWEAWRIQENSVGFSLGAMGADFLSVDWGDARIAGQFMVVSFDAERQVTGAAYAEWDNDGGGGTAVQPFVGLADVVEVEDLLDPLPQTWWGGTLLQRLPEALNAQARPDMGSTGIQQRGTPNGIGQQSLELD</sequence>
<dbReference type="Proteomes" id="UP000321039">
    <property type="component" value="Unassembled WGS sequence"/>
</dbReference>
<feature type="region of interest" description="Disordered" evidence="1">
    <location>
        <begin position="172"/>
        <end position="196"/>
    </location>
</feature>